<dbReference type="EMBL" id="BMJH01000003">
    <property type="protein sequence ID" value="GGC72153.1"/>
    <property type="molecule type" value="Genomic_DNA"/>
</dbReference>
<name>A0A916XHD0_9ACTN</name>
<evidence type="ECO:0000313" key="4">
    <source>
        <dbReference type="Proteomes" id="UP000641514"/>
    </source>
</evidence>
<comment type="caution">
    <text evidence="3">The sequence shown here is derived from an EMBL/GenBank/DDBJ whole genome shotgun (WGS) entry which is preliminary data.</text>
</comment>
<dbReference type="PANTHER" id="PTHR21180">
    <property type="entry name" value="ENDONUCLEASE/EXONUCLEASE/PHOSPHATASE FAMILY DOMAIN-CONTAINING PROTEIN 1"/>
    <property type="match status" value="1"/>
</dbReference>
<accession>A0A916XHD0</accession>
<keyword evidence="4" id="KW-1185">Reference proteome</keyword>
<protein>
    <recommendedName>
        <fullName evidence="2">Helix-hairpin-helix DNA-binding motif class 1 domain-containing protein</fullName>
    </recommendedName>
</protein>
<dbReference type="SUPFAM" id="SSF47781">
    <property type="entry name" value="RuvA domain 2-like"/>
    <property type="match status" value="1"/>
</dbReference>
<evidence type="ECO:0000256" key="1">
    <source>
        <dbReference type="SAM" id="MobiDB-lite"/>
    </source>
</evidence>
<organism evidence="3 4">
    <name type="scientific">Hoyosella rhizosphaerae</name>
    <dbReference type="NCBI Taxonomy" id="1755582"/>
    <lineage>
        <taxon>Bacteria</taxon>
        <taxon>Bacillati</taxon>
        <taxon>Actinomycetota</taxon>
        <taxon>Actinomycetes</taxon>
        <taxon>Mycobacteriales</taxon>
        <taxon>Hoyosellaceae</taxon>
        <taxon>Hoyosella</taxon>
    </lineage>
</organism>
<feature type="domain" description="Helix-hairpin-helix DNA-binding motif class 1" evidence="2">
    <location>
        <begin position="281"/>
        <end position="300"/>
    </location>
</feature>
<dbReference type="Gene3D" id="1.10.150.320">
    <property type="entry name" value="Photosystem II 12 kDa extrinsic protein"/>
    <property type="match status" value="1"/>
</dbReference>
<feature type="region of interest" description="Disordered" evidence="1">
    <location>
        <begin position="129"/>
        <end position="169"/>
    </location>
</feature>
<dbReference type="Proteomes" id="UP000641514">
    <property type="component" value="Unassembled WGS sequence"/>
</dbReference>
<evidence type="ECO:0000313" key="3">
    <source>
        <dbReference type="EMBL" id="GGC72153.1"/>
    </source>
</evidence>
<dbReference type="InterPro" id="IPR019554">
    <property type="entry name" value="Soluble_ligand-bd"/>
</dbReference>
<dbReference type="SMART" id="SM00278">
    <property type="entry name" value="HhH1"/>
    <property type="match status" value="2"/>
</dbReference>
<feature type="domain" description="Helix-hairpin-helix DNA-binding motif class 1" evidence="2">
    <location>
        <begin position="311"/>
        <end position="330"/>
    </location>
</feature>
<dbReference type="GO" id="GO:0003677">
    <property type="term" value="F:DNA binding"/>
    <property type="evidence" value="ECO:0007669"/>
    <property type="project" value="InterPro"/>
</dbReference>
<dbReference type="Pfam" id="PF10531">
    <property type="entry name" value="SLBB"/>
    <property type="match status" value="1"/>
</dbReference>
<dbReference type="InterPro" id="IPR003583">
    <property type="entry name" value="Hlx-hairpin-Hlx_DNA-bd_motif"/>
</dbReference>
<sequence>MLCCLLGLYCLPMPYDTDKARERYRALMSLPARQPTTGDATVGDDTSFADDPDSAAAARPVNNADAPDFFGETRRVPPIPARLSLTKAGALALIGVGIAGVVFAAVAAQRGGPSETQLALVQGDMKVETQPNHADQPSDPDQPSHPDQHGGHRESLDGTKSDADTKNLSMSAEPPEHIVVSVAGHIHTPGLVTLPAGARVADAIAHAGGSQLGADTITLNLAHIVQDGDHIVVGNRDGADSAAPVVSMIMSSGEAKTSPSASGPGTPKAPTKVNINSATVEQLTALPGIGPVTGQAIVDWRTNNGSFQSVEQLRDVRGIGPAKFTQVREYLLH</sequence>
<dbReference type="InterPro" id="IPR010994">
    <property type="entry name" value="RuvA_2-like"/>
</dbReference>
<proteinExistence type="predicted"/>
<dbReference type="GO" id="GO:0015628">
    <property type="term" value="P:protein secretion by the type II secretion system"/>
    <property type="evidence" value="ECO:0007669"/>
    <property type="project" value="TreeGrafter"/>
</dbReference>
<reference evidence="3" key="1">
    <citation type="journal article" date="2014" name="Int. J. Syst. Evol. Microbiol.">
        <title>Complete genome sequence of Corynebacterium casei LMG S-19264T (=DSM 44701T), isolated from a smear-ripened cheese.</title>
        <authorList>
            <consortium name="US DOE Joint Genome Institute (JGI-PGF)"/>
            <person name="Walter F."/>
            <person name="Albersmeier A."/>
            <person name="Kalinowski J."/>
            <person name="Ruckert C."/>
        </authorList>
    </citation>
    <scope>NUCLEOTIDE SEQUENCE</scope>
    <source>
        <strain evidence="3">CGMCC 1.15478</strain>
    </source>
</reference>
<gene>
    <name evidence="3" type="ORF">GCM10011410_26490</name>
</gene>
<dbReference type="NCBIfam" id="TIGR00426">
    <property type="entry name" value="competence protein ComEA helix-hairpin-helix repeat region"/>
    <property type="match status" value="1"/>
</dbReference>
<dbReference type="InterPro" id="IPR004509">
    <property type="entry name" value="Competence_ComEA_HhH"/>
</dbReference>
<dbReference type="GO" id="GO:0015627">
    <property type="term" value="C:type II protein secretion system complex"/>
    <property type="evidence" value="ECO:0007669"/>
    <property type="project" value="TreeGrafter"/>
</dbReference>
<dbReference type="InterPro" id="IPR051675">
    <property type="entry name" value="Endo/Exo/Phosphatase_dom_1"/>
</dbReference>
<dbReference type="Pfam" id="PF12836">
    <property type="entry name" value="HHH_3"/>
    <property type="match status" value="1"/>
</dbReference>
<feature type="compositionally biased region" description="Basic and acidic residues" evidence="1">
    <location>
        <begin position="142"/>
        <end position="165"/>
    </location>
</feature>
<dbReference type="PANTHER" id="PTHR21180:SF32">
    <property type="entry name" value="ENDONUCLEASE_EXONUCLEASE_PHOSPHATASE FAMILY DOMAIN-CONTAINING PROTEIN 1"/>
    <property type="match status" value="1"/>
</dbReference>
<dbReference type="GO" id="GO:0006281">
    <property type="term" value="P:DNA repair"/>
    <property type="evidence" value="ECO:0007669"/>
    <property type="project" value="InterPro"/>
</dbReference>
<dbReference type="AlphaFoldDB" id="A0A916XHD0"/>
<reference evidence="3" key="2">
    <citation type="submission" date="2020-09" db="EMBL/GenBank/DDBJ databases">
        <authorList>
            <person name="Sun Q."/>
            <person name="Zhou Y."/>
        </authorList>
    </citation>
    <scope>NUCLEOTIDE SEQUENCE</scope>
    <source>
        <strain evidence="3">CGMCC 1.15478</strain>
    </source>
</reference>
<evidence type="ECO:0000259" key="2">
    <source>
        <dbReference type="SMART" id="SM00278"/>
    </source>
</evidence>